<name>A0A7G8BFK0_9BACT</name>
<dbReference type="SMART" id="SM00935">
    <property type="entry name" value="OmpH"/>
    <property type="match status" value="1"/>
</dbReference>
<dbReference type="GO" id="GO:0050821">
    <property type="term" value="P:protein stabilization"/>
    <property type="evidence" value="ECO:0007669"/>
    <property type="project" value="TreeGrafter"/>
</dbReference>
<evidence type="ECO:0000313" key="6">
    <source>
        <dbReference type="Proteomes" id="UP000515312"/>
    </source>
</evidence>
<dbReference type="Gene3D" id="3.30.910.20">
    <property type="entry name" value="Skp domain"/>
    <property type="match status" value="1"/>
</dbReference>
<reference evidence="5 6" key="1">
    <citation type="submission" date="2020-08" db="EMBL/GenBank/DDBJ databases">
        <title>Edaphobacter telluris sp. nov. and Acidobacterium dinghuensis sp. nov., two acidobacteria isolated from forest soil.</title>
        <authorList>
            <person name="Fu J."/>
            <person name="Qiu L."/>
        </authorList>
    </citation>
    <scope>NUCLEOTIDE SEQUENCE [LARGE SCALE GENOMIC DNA]</scope>
    <source>
        <strain evidence="5">4Y35</strain>
    </source>
</reference>
<proteinExistence type="inferred from homology"/>
<gene>
    <name evidence="5" type="ORF">H7849_19845</name>
</gene>
<dbReference type="InterPro" id="IPR005632">
    <property type="entry name" value="Chaperone_Skp"/>
</dbReference>
<accession>A0A7G8BFK0</accession>
<keyword evidence="6" id="KW-1185">Reference proteome</keyword>
<dbReference type="AlphaFoldDB" id="A0A7G8BFK0"/>
<dbReference type="SUPFAM" id="SSF111384">
    <property type="entry name" value="OmpH-like"/>
    <property type="match status" value="1"/>
</dbReference>
<dbReference type="Proteomes" id="UP000515312">
    <property type="component" value="Chromosome"/>
</dbReference>
<evidence type="ECO:0000256" key="3">
    <source>
        <dbReference type="SAM" id="MobiDB-lite"/>
    </source>
</evidence>
<feature type="chain" id="PRO_5029013532" evidence="4">
    <location>
        <begin position="22"/>
        <end position="229"/>
    </location>
</feature>
<dbReference type="InterPro" id="IPR024930">
    <property type="entry name" value="Skp_dom_sf"/>
</dbReference>
<dbReference type="PANTHER" id="PTHR35089:SF1">
    <property type="entry name" value="CHAPERONE PROTEIN SKP"/>
    <property type="match status" value="1"/>
</dbReference>
<dbReference type="Pfam" id="PF03938">
    <property type="entry name" value="OmpH"/>
    <property type="match status" value="1"/>
</dbReference>
<keyword evidence="2 4" id="KW-0732">Signal</keyword>
<evidence type="ECO:0000256" key="1">
    <source>
        <dbReference type="ARBA" id="ARBA00009091"/>
    </source>
</evidence>
<comment type="similarity">
    <text evidence="1">Belongs to the Skp family.</text>
</comment>
<dbReference type="KEGG" id="adin:H7849_19845"/>
<evidence type="ECO:0000313" key="5">
    <source>
        <dbReference type="EMBL" id="QNI31320.1"/>
    </source>
</evidence>
<dbReference type="EMBL" id="CP060394">
    <property type="protein sequence ID" value="QNI31320.1"/>
    <property type="molecule type" value="Genomic_DNA"/>
</dbReference>
<sequence length="229" mass="24254">MKRSLTLVCMLASGLGVSALAQTSSAATTDPAPNAPSTTAVAPSGGAKIAVIMFQPAVMQTNEGQRNFADLQKKYDPKRTQLKTMSDEIDSLKKSLQASGANLSDVEKANRTKSLDEKEKAFQRLGEDTQNDFQQDLQQTYTQLAEKVFGVLQTYAQQNGYSLVIDGSTQQSPVLWANQGTDISAAVIQAYNQKSGVPAPATPAVGSTPAAPTPHPTTPRSTTPAAPKQ</sequence>
<evidence type="ECO:0000256" key="2">
    <source>
        <dbReference type="ARBA" id="ARBA00022729"/>
    </source>
</evidence>
<dbReference type="PANTHER" id="PTHR35089">
    <property type="entry name" value="CHAPERONE PROTEIN SKP"/>
    <property type="match status" value="1"/>
</dbReference>
<protein>
    <submittedName>
        <fullName evidence="5">OmpH family outer membrane protein</fullName>
    </submittedName>
</protein>
<feature type="compositionally biased region" description="Low complexity" evidence="3">
    <location>
        <begin position="218"/>
        <end position="229"/>
    </location>
</feature>
<dbReference type="RefSeq" id="WP_186741861.1">
    <property type="nucleotide sequence ID" value="NZ_CP060394.1"/>
</dbReference>
<organism evidence="5 6">
    <name type="scientific">Alloacidobacterium dinghuense</name>
    <dbReference type="NCBI Taxonomy" id="2763107"/>
    <lineage>
        <taxon>Bacteria</taxon>
        <taxon>Pseudomonadati</taxon>
        <taxon>Acidobacteriota</taxon>
        <taxon>Terriglobia</taxon>
        <taxon>Terriglobales</taxon>
        <taxon>Acidobacteriaceae</taxon>
        <taxon>Alloacidobacterium</taxon>
    </lineage>
</organism>
<dbReference type="GO" id="GO:0051082">
    <property type="term" value="F:unfolded protein binding"/>
    <property type="evidence" value="ECO:0007669"/>
    <property type="project" value="InterPro"/>
</dbReference>
<evidence type="ECO:0000256" key="4">
    <source>
        <dbReference type="SAM" id="SignalP"/>
    </source>
</evidence>
<dbReference type="GO" id="GO:0005829">
    <property type="term" value="C:cytosol"/>
    <property type="evidence" value="ECO:0007669"/>
    <property type="project" value="TreeGrafter"/>
</dbReference>
<feature type="region of interest" description="Disordered" evidence="3">
    <location>
        <begin position="196"/>
        <end position="229"/>
    </location>
</feature>
<feature type="signal peptide" evidence="4">
    <location>
        <begin position="1"/>
        <end position="21"/>
    </location>
</feature>